<proteinExistence type="predicted"/>
<sequence length="425" mass="46847">MAFKFKKFELPDSGEFSDVDRKGMELLGKHINDQLEMLAEGIKSEEEIVESVKSSLGKLGVSAEKIEEIEKALKEQGSEIRRSMSGSAGKGRTIREQIKAFLSGDEAKRAFAEKRNTALELEIKEDATTITVAANTAAVAALNTEVDRTIHYAPSEDTRVVERLFKGATNSPNITWVDREPGNGAPAFIAEGALKPAMDWSYVPETSTAKKVAVSAKISYEMRDDFDYMQSEIDNMLRTSLVQERTKQLLTGDGTGVNLKGIFTAAATYATTALDGTVEMANKADAIRAAILQMRNLNFYPDVVMLNPSDRASIDLTKDSTGHYISDELFRLIRGVEIVESTYVKAGDFLVADTSKWNVRPYKGIRIEFGWVDDDFQKNLFTVICEERLHSYFASVDQGAFVKGTFATIIAALQKPAAEPSEKAA</sequence>
<dbReference type="Gene3D" id="3.30.2400.10">
    <property type="entry name" value="Major capsid protein gp5"/>
    <property type="match status" value="1"/>
</dbReference>
<dbReference type="NCBIfam" id="TIGR01554">
    <property type="entry name" value="major_cap_HK97"/>
    <property type="match status" value="1"/>
</dbReference>
<dbReference type="EMBL" id="AP019735">
    <property type="protein sequence ID" value="BBL03012.1"/>
    <property type="molecule type" value="Genomic_DNA"/>
</dbReference>
<evidence type="ECO:0000259" key="2">
    <source>
        <dbReference type="Pfam" id="PF05065"/>
    </source>
</evidence>
<evidence type="ECO:0000313" key="4">
    <source>
        <dbReference type="Proteomes" id="UP000318946"/>
    </source>
</evidence>
<dbReference type="RefSeq" id="WP_141411988.1">
    <property type="nucleotide sequence ID" value="NZ_AP019735.1"/>
</dbReference>
<feature type="domain" description="Phage capsid-like C-terminal" evidence="2">
    <location>
        <begin position="166"/>
        <end position="405"/>
    </location>
</feature>
<accession>A0A4Y1WQ08</accession>
<name>A0A4Y1WQ08_9BACT</name>
<dbReference type="InterPro" id="IPR024455">
    <property type="entry name" value="Phage_capsid"/>
</dbReference>
<gene>
    <name evidence="3" type="ORF">A5CBH24_03250</name>
</gene>
<dbReference type="Gene3D" id="3.30.2320.10">
    <property type="entry name" value="hypothetical protein PF0899 domain"/>
    <property type="match status" value="1"/>
</dbReference>
<evidence type="ECO:0000313" key="3">
    <source>
        <dbReference type="EMBL" id="BBL03012.1"/>
    </source>
</evidence>
<comment type="subcellular location">
    <subcellularLocation>
        <location evidence="1">Virion</location>
    </subcellularLocation>
</comment>
<dbReference type="Pfam" id="PF05065">
    <property type="entry name" value="Phage_capsid"/>
    <property type="match status" value="1"/>
</dbReference>
<protein>
    <submittedName>
        <fullName evidence="3">Nucleoid-structuring protein H-NS</fullName>
    </submittedName>
</protein>
<dbReference type="SUPFAM" id="SSF56563">
    <property type="entry name" value="Major capsid protein gp5"/>
    <property type="match status" value="1"/>
</dbReference>
<keyword evidence="4" id="KW-1185">Reference proteome</keyword>
<reference evidence="4" key="1">
    <citation type="submission" date="2019-06" db="EMBL/GenBank/DDBJ databases">
        <title>Alistipes onderdonkii subsp. vulgaris subsp. nov., Alistipes dispar sp. nov. and Alistipes communis sp. nov., isolated from human faeces, and creation of Alistipes onderdonkii subsp. onderdonkii subsp. nov.</title>
        <authorList>
            <person name="Sakamoto M."/>
            <person name="Ikeyama N."/>
            <person name="Ogata Y."/>
            <person name="Suda W."/>
            <person name="Iino T."/>
            <person name="Hattori M."/>
            <person name="Ohkuma M."/>
        </authorList>
    </citation>
    <scope>NUCLEOTIDE SEQUENCE [LARGE SCALE GENOMIC DNA]</scope>
    <source>
        <strain evidence="4">5CBH24</strain>
    </source>
</reference>
<dbReference type="GeneID" id="78341048"/>
<evidence type="ECO:0000256" key="1">
    <source>
        <dbReference type="ARBA" id="ARBA00004328"/>
    </source>
</evidence>
<organism evidence="3 4">
    <name type="scientific">Alistipes communis</name>
    <dbReference type="NCBI Taxonomy" id="2585118"/>
    <lineage>
        <taxon>Bacteria</taxon>
        <taxon>Pseudomonadati</taxon>
        <taxon>Bacteroidota</taxon>
        <taxon>Bacteroidia</taxon>
        <taxon>Bacteroidales</taxon>
        <taxon>Rikenellaceae</taxon>
        <taxon>Alistipes</taxon>
    </lineage>
</organism>
<dbReference type="KEGG" id="acou:A5CBH24_03250"/>
<dbReference type="Proteomes" id="UP000318946">
    <property type="component" value="Chromosome"/>
</dbReference>
<dbReference type="InterPro" id="IPR054612">
    <property type="entry name" value="Phage_capsid-like_C"/>
</dbReference>
<dbReference type="OrthoDB" id="637859at2"/>
<dbReference type="AlphaFoldDB" id="A0A4Y1WQ08"/>